<dbReference type="SMART" id="SM00450">
    <property type="entry name" value="RHOD"/>
    <property type="match status" value="1"/>
</dbReference>
<reference evidence="3" key="1">
    <citation type="submission" date="2017-04" db="EMBL/GenBank/DDBJ databases">
        <authorList>
            <person name="Varghese N."/>
            <person name="Submissions S."/>
        </authorList>
    </citation>
    <scope>NUCLEOTIDE SEQUENCE [LARGE SCALE GENOMIC DNA]</scope>
    <source>
        <strain evidence="3">DSM 12126</strain>
    </source>
</reference>
<dbReference type="PANTHER" id="PTHR43031">
    <property type="entry name" value="FAD-DEPENDENT OXIDOREDUCTASE"/>
    <property type="match status" value="1"/>
</dbReference>
<dbReference type="GO" id="GO:0016740">
    <property type="term" value="F:transferase activity"/>
    <property type="evidence" value="ECO:0007669"/>
    <property type="project" value="UniProtKB-KW"/>
</dbReference>
<dbReference type="PROSITE" id="PS50206">
    <property type="entry name" value="RHODANESE_3"/>
    <property type="match status" value="1"/>
</dbReference>
<dbReference type="Gene3D" id="3.40.250.10">
    <property type="entry name" value="Rhodanese-like domain"/>
    <property type="match status" value="1"/>
</dbReference>
<dbReference type="EMBL" id="FWXT01000001">
    <property type="protein sequence ID" value="SMC70576.1"/>
    <property type="molecule type" value="Genomic_DNA"/>
</dbReference>
<dbReference type="PANTHER" id="PTHR43031:SF1">
    <property type="entry name" value="PYRIDINE NUCLEOTIDE-DISULPHIDE OXIDOREDUCTASE"/>
    <property type="match status" value="1"/>
</dbReference>
<accession>A0A1W2BCE1</accession>
<keyword evidence="2" id="KW-0808">Transferase</keyword>
<dbReference type="InterPro" id="IPR036873">
    <property type="entry name" value="Rhodanese-like_dom_sf"/>
</dbReference>
<organism evidence="2 3">
    <name type="scientific">Pedobacter africanus</name>
    <dbReference type="NCBI Taxonomy" id="151894"/>
    <lineage>
        <taxon>Bacteria</taxon>
        <taxon>Pseudomonadati</taxon>
        <taxon>Bacteroidota</taxon>
        <taxon>Sphingobacteriia</taxon>
        <taxon>Sphingobacteriales</taxon>
        <taxon>Sphingobacteriaceae</taxon>
        <taxon>Pedobacter</taxon>
    </lineage>
</organism>
<dbReference type="AlphaFoldDB" id="A0A1W2BCE1"/>
<evidence type="ECO:0000313" key="3">
    <source>
        <dbReference type="Proteomes" id="UP000192756"/>
    </source>
</evidence>
<dbReference type="STRING" id="151894.SAMN04488524_2229"/>
<dbReference type="Proteomes" id="UP000192756">
    <property type="component" value="Unassembled WGS sequence"/>
</dbReference>
<dbReference type="CDD" id="cd00158">
    <property type="entry name" value="RHOD"/>
    <property type="match status" value="1"/>
</dbReference>
<protein>
    <submittedName>
        <fullName evidence="2">Rhodanese-related sulfurtransferase</fullName>
    </submittedName>
</protein>
<sequence>MIKEITVQELKEKIDNKEDFQLIDVRETFEYETSNLDGLNIPLAGILIEADQIAQDKPVIIHCRSGKRSAAAVMQLEAQLGLTNLYNLRGGILAWQEAFDPNMPVY</sequence>
<evidence type="ECO:0000259" key="1">
    <source>
        <dbReference type="PROSITE" id="PS50206"/>
    </source>
</evidence>
<dbReference type="InterPro" id="IPR001763">
    <property type="entry name" value="Rhodanese-like_dom"/>
</dbReference>
<dbReference type="InterPro" id="IPR050229">
    <property type="entry name" value="GlpE_sulfurtransferase"/>
</dbReference>
<evidence type="ECO:0000313" key="2">
    <source>
        <dbReference type="EMBL" id="SMC70576.1"/>
    </source>
</evidence>
<dbReference type="SUPFAM" id="SSF52821">
    <property type="entry name" value="Rhodanese/Cell cycle control phosphatase"/>
    <property type="match status" value="1"/>
</dbReference>
<dbReference type="Pfam" id="PF00581">
    <property type="entry name" value="Rhodanese"/>
    <property type="match status" value="1"/>
</dbReference>
<proteinExistence type="predicted"/>
<feature type="domain" description="Rhodanese" evidence="1">
    <location>
        <begin position="16"/>
        <end position="104"/>
    </location>
</feature>
<name>A0A1W2BCE1_9SPHI</name>
<gene>
    <name evidence="2" type="ORF">SAMN04488524_2229</name>
</gene>
<keyword evidence="3" id="KW-1185">Reference proteome</keyword>